<feature type="signal peptide" evidence="1">
    <location>
        <begin position="1"/>
        <end position="19"/>
    </location>
</feature>
<dbReference type="EMBL" id="JAOTPL010000023">
    <property type="protein sequence ID" value="MCU7695318.1"/>
    <property type="molecule type" value="Genomic_DNA"/>
</dbReference>
<feature type="chain" id="PRO_5042130967" evidence="1">
    <location>
        <begin position="20"/>
        <end position="570"/>
    </location>
</feature>
<evidence type="ECO:0000313" key="5">
    <source>
        <dbReference type="Proteomes" id="UP001209317"/>
    </source>
</evidence>
<name>A0AAE3IQN7_9BACT</name>
<accession>A0AAE3IQN7</accession>
<protein>
    <submittedName>
        <fullName evidence="4">DUF4091 domain-containing protein</fullName>
    </submittedName>
</protein>
<feature type="domain" description="Glycoside hydrolase 123 N-terminal" evidence="3">
    <location>
        <begin position="44"/>
        <end position="157"/>
    </location>
</feature>
<keyword evidence="1" id="KW-0732">Signal</keyword>
<dbReference type="RefSeq" id="WP_263038806.1">
    <property type="nucleotide sequence ID" value="NZ_JAOTPL010000023.1"/>
</dbReference>
<dbReference type="InterPro" id="IPR053850">
    <property type="entry name" value="Glyco_hydro_123_N_2"/>
</dbReference>
<evidence type="ECO:0000259" key="2">
    <source>
        <dbReference type="Pfam" id="PF13320"/>
    </source>
</evidence>
<dbReference type="Pfam" id="PF22680">
    <property type="entry name" value="Glyco_hydro_123_N_2"/>
    <property type="match status" value="1"/>
</dbReference>
<evidence type="ECO:0000259" key="3">
    <source>
        <dbReference type="Pfam" id="PF22680"/>
    </source>
</evidence>
<sequence>MEKKLVLFLILLMSIKSYAQSVIIYQVDPLDKVFKERAYFDSRKDTLHAAAGETVSVQLVAKANKEVKNLAIEAVNINNGAKKLYAKSGWVTYVPVGRSYIPASRDILHSVSGYFPDPIVDDTTLNLNTGEINPLWISVPVPVNTPSGIYKGKVHISGMVNKRKESFQQDFVIKIYPVKVPQTSLWISNWSNHPNTKSLEPLNRGNKVEAFSPLYWELVKVHADMMASHNQNVNRIYPLRNTGFRIKDGKYTFDFTNFDKEVEIFEKAGVLKRIEGGHIAWRSAGWDDPFFVEVILENNEENRKIQKSHLPDDRHDGMRSVILPLSDKRAQNFLDQFLPALRDHLQQKGWLHKYMQHISDEPTAKNSPSYLEISRYVKKYMPDVKIMEAVLTSKEVKDGIDLWIPVLDVYHKDYKFYQDLQKNGKEIWFYTCVGPRGNYANRFIELPLIQSRYLHWINYKYGATGFLHWGLNYWDGGNPLIDDASRDRGKLPAGDAYIVYPGYRKLYTSIRFETMRDGIYDYELLKMLEKKDPKKAKEFVDDLIKGFNEYDNSVMYFRKIRKQMLEQLSI</sequence>
<dbReference type="InterPro" id="IPR025150">
    <property type="entry name" value="GH123_cat"/>
</dbReference>
<comment type="caution">
    <text evidence="4">The sequence shown here is derived from an EMBL/GenBank/DDBJ whole genome shotgun (WGS) entry which is preliminary data.</text>
</comment>
<dbReference type="AlphaFoldDB" id="A0AAE3IQN7"/>
<gene>
    <name evidence="4" type="ORF">OD355_12395</name>
</gene>
<dbReference type="Proteomes" id="UP001209317">
    <property type="component" value="Unassembled WGS sequence"/>
</dbReference>
<keyword evidence="5" id="KW-1185">Reference proteome</keyword>
<dbReference type="Pfam" id="PF13320">
    <property type="entry name" value="GH123_cat"/>
    <property type="match status" value="1"/>
</dbReference>
<proteinExistence type="predicted"/>
<evidence type="ECO:0000256" key="1">
    <source>
        <dbReference type="SAM" id="SignalP"/>
    </source>
</evidence>
<feature type="domain" description="Glycoside hydrolase 123 catalytic" evidence="2">
    <location>
        <begin position="202"/>
        <end position="528"/>
    </location>
</feature>
<reference evidence="4" key="1">
    <citation type="submission" date="2022-10" db="EMBL/GenBank/DDBJ databases">
        <authorList>
            <person name="Kim H.S."/>
            <person name="Kim J.-S."/>
            <person name="Suh M.K."/>
            <person name="Eom M.K."/>
            <person name="Lee J.-S."/>
        </authorList>
    </citation>
    <scope>NUCLEOTIDE SEQUENCE</scope>
    <source>
        <strain evidence="4">LIP-5</strain>
    </source>
</reference>
<evidence type="ECO:0000313" key="4">
    <source>
        <dbReference type="EMBL" id="MCU7695318.1"/>
    </source>
</evidence>
<organism evidence="4 5">
    <name type="scientific">Haoranjiania flava</name>
    <dbReference type="NCBI Taxonomy" id="1856322"/>
    <lineage>
        <taxon>Bacteria</taxon>
        <taxon>Pseudomonadati</taxon>
        <taxon>Bacteroidota</taxon>
        <taxon>Chitinophagia</taxon>
        <taxon>Chitinophagales</taxon>
        <taxon>Chitinophagaceae</taxon>
        <taxon>Haoranjiania</taxon>
    </lineage>
</organism>